<sequence>MANSDRPLLAGDGTNSDISNEREAEEEDALLTRQNTNRSNRPVWREYMLLGWALAATIALVVLAVFYQHKQTTQDRSNDTDSPKATGKRNLIFMVSDGMGPASLSLTRSYRQYEQGLPIDDLLTLDEHLIGNSRTRSTSSLITDSAAGATAFSCGKKSYNGAISVLPDHTPCGTVLEAAKRAGYMTGLVVTTRITDATPACFASHVHMREEEDSIARQLIGDHPLGHQVDLLFGGGRCHFQPRNEGGCRADGVDVISMAKDKGYKYIHTREEFDSLNGGNGVKLPLLGLFAFADIPFELDRRNQNDVYPSLEEMARTAMSALAAATTDNDKGFFLLIEGSRIDHGGHNNDPAAQVHEVMAYDRAFASVIDFLEKDDTDGIAIGTSDHETGGLSIARQLQKDYPDYIWYPEVLSNVSRSAENLAHYFKRGPHKDNLTSEIIQQEIEVGLGITDWTSDEIASVLSAYQGLEGAKYELADMISRRAQIGWSTHGHSAVDVNIYGSSAKHAGALAGNHENTDVGKFLHEYLDLSLDDVTEDLKMKTQLEEWAWMHVSGPGKSSQVSSFAKQHGSDSHRLQIEIEETDRAEL</sequence>
<evidence type="ECO:0000256" key="17">
    <source>
        <dbReference type="SAM" id="Phobius"/>
    </source>
</evidence>
<dbReference type="PANTHER" id="PTHR11596">
    <property type="entry name" value="ALKALINE PHOSPHATASE"/>
    <property type="match status" value="1"/>
</dbReference>
<dbReference type="GO" id="GO:0004035">
    <property type="term" value="F:alkaline phosphatase activity"/>
    <property type="evidence" value="ECO:0007669"/>
    <property type="project" value="UniProtKB-EC"/>
</dbReference>
<comment type="similarity">
    <text evidence="2 14">Belongs to the alkaline phosphatase family.</text>
</comment>
<keyword evidence="6 13" id="KW-0479">Metal-binding</keyword>
<feature type="transmembrane region" description="Helical" evidence="17">
    <location>
        <begin position="47"/>
        <end position="67"/>
    </location>
</feature>
<keyword evidence="10 17" id="KW-1133">Transmembrane helix</keyword>
<keyword evidence="5 17" id="KW-0812">Transmembrane</keyword>
<dbReference type="SMART" id="SM00098">
    <property type="entry name" value="alkPPc"/>
    <property type="match status" value="1"/>
</dbReference>
<feature type="binding site" evidence="13">
    <location>
        <position position="196"/>
    </location>
    <ligand>
        <name>Mg(2+)</name>
        <dbReference type="ChEBI" id="CHEBI:18420"/>
    </ligand>
</feature>
<gene>
    <name evidence="18" type="ORF">GOMPHAMPRED_000232</name>
</gene>
<dbReference type="OrthoDB" id="7392499at2759"/>
<evidence type="ECO:0000256" key="11">
    <source>
        <dbReference type="ARBA" id="ARBA00023136"/>
    </source>
</evidence>
<feature type="binding site" evidence="13">
    <location>
        <position position="97"/>
    </location>
    <ligand>
        <name>Zn(2+)</name>
        <dbReference type="ChEBI" id="CHEBI:29105"/>
        <label>2</label>
    </ligand>
</feature>
<comment type="cofactor">
    <cofactor evidence="13">
        <name>Mg(2+)</name>
        <dbReference type="ChEBI" id="CHEBI:18420"/>
    </cofactor>
    <text evidence="13">Binds 1 Mg(2+) ion.</text>
</comment>
<evidence type="ECO:0000256" key="13">
    <source>
        <dbReference type="PIRSR" id="PIRSR601952-2"/>
    </source>
</evidence>
<evidence type="ECO:0000256" key="1">
    <source>
        <dbReference type="ARBA" id="ARBA00004167"/>
    </source>
</evidence>
<keyword evidence="19" id="KW-1185">Reference proteome</keyword>
<dbReference type="Gene3D" id="1.10.60.40">
    <property type="match status" value="1"/>
</dbReference>
<evidence type="ECO:0000256" key="8">
    <source>
        <dbReference type="ARBA" id="ARBA00022833"/>
    </source>
</evidence>
<name>A0A8H3ED22_9LECA</name>
<evidence type="ECO:0000256" key="4">
    <source>
        <dbReference type="ARBA" id="ARBA00022553"/>
    </source>
</evidence>
<dbReference type="EC" id="3.1.3.1" evidence="3 15"/>
<dbReference type="Pfam" id="PF00245">
    <property type="entry name" value="Alk_phosphatase"/>
    <property type="match status" value="1"/>
</dbReference>
<keyword evidence="4" id="KW-0597">Phosphoprotein</keyword>
<evidence type="ECO:0000256" key="15">
    <source>
        <dbReference type="RuleBase" id="RU003947"/>
    </source>
</evidence>
<comment type="caution">
    <text evidence="18">The sequence shown here is derived from an EMBL/GenBank/DDBJ whole genome shotgun (WGS) entry which is preliminary data.</text>
</comment>
<evidence type="ECO:0000256" key="14">
    <source>
        <dbReference type="RuleBase" id="RU003946"/>
    </source>
</evidence>
<organism evidence="18 19">
    <name type="scientific">Gomphillus americanus</name>
    <dbReference type="NCBI Taxonomy" id="1940652"/>
    <lineage>
        <taxon>Eukaryota</taxon>
        <taxon>Fungi</taxon>
        <taxon>Dikarya</taxon>
        <taxon>Ascomycota</taxon>
        <taxon>Pezizomycotina</taxon>
        <taxon>Lecanoromycetes</taxon>
        <taxon>OSLEUM clade</taxon>
        <taxon>Ostropomycetidae</taxon>
        <taxon>Ostropales</taxon>
        <taxon>Graphidaceae</taxon>
        <taxon>Gomphilloideae</taxon>
        <taxon>Gomphillus</taxon>
    </lineage>
</organism>
<evidence type="ECO:0000256" key="2">
    <source>
        <dbReference type="ARBA" id="ARBA00005984"/>
    </source>
</evidence>
<feature type="binding site" evidence="13">
    <location>
        <position position="387"/>
    </location>
    <ligand>
        <name>Zn(2+)</name>
        <dbReference type="ChEBI" id="CHEBI:29105"/>
        <label>2</label>
    </ligand>
</feature>
<evidence type="ECO:0000256" key="5">
    <source>
        <dbReference type="ARBA" id="ARBA00022692"/>
    </source>
</evidence>
<feature type="binding site" evidence="13">
    <location>
        <position position="386"/>
    </location>
    <ligand>
        <name>Zn(2+)</name>
        <dbReference type="ChEBI" id="CHEBI:29105"/>
        <label>2</label>
    </ligand>
</feature>
<proteinExistence type="inferred from homology"/>
<dbReference type="Gene3D" id="3.40.720.10">
    <property type="entry name" value="Alkaline Phosphatase, subunit A"/>
    <property type="match status" value="1"/>
</dbReference>
<dbReference type="InterPro" id="IPR017850">
    <property type="entry name" value="Alkaline_phosphatase_core_sf"/>
</dbReference>
<feature type="binding site" evidence="13">
    <location>
        <position position="198"/>
    </location>
    <ligand>
        <name>Mg(2+)</name>
        <dbReference type="ChEBI" id="CHEBI:18420"/>
    </ligand>
</feature>
<dbReference type="CDD" id="cd16012">
    <property type="entry name" value="ALP"/>
    <property type="match status" value="1"/>
</dbReference>
<comment type="cofactor">
    <cofactor evidence="13">
        <name>Zn(2+)</name>
        <dbReference type="ChEBI" id="CHEBI:29105"/>
    </cofactor>
    <text evidence="13">Binds 2 Zn(2+) ions.</text>
</comment>
<dbReference type="SUPFAM" id="SSF53649">
    <property type="entry name" value="Alkaline phosphatase-like"/>
    <property type="match status" value="1"/>
</dbReference>
<evidence type="ECO:0000256" key="12">
    <source>
        <dbReference type="PIRSR" id="PIRSR601952-1"/>
    </source>
</evidence>
<feature type="region of interest" description="Disordered" evidence="16">
    <location>
        <begin position="1"/>
        <end position="34"/>
    </location>
</feature>
<feature type="binding site" evidence="13">
    <location>
        <position position="97"/>
    </location>
    <ligand>
        <name>Mg(2+)</name>
        <dbReference type="ChEBI" id="CHEBI:18420"/>
    </ligand>
</feature>
<feature type="binding site" evidence="13">
    <location>
        <position position="347"/>
    </location>
    <ligand>
        <name>Zn(2+)</name>
        <dbReference type="ChEBI" id="CHEBI:29105"/>
        <label>2</label>
    </ligand>
</feature>
<dbReference type="InterPro" id="IPR018299">
    <property type="entry name" value="Alkaline_phosphatase_AS"/>
</dbReference>
<keyword evidence="9 13" id="KW-0460">Magnesium</keyword>
<evidence type="ECO:0000256" key="7">
    <source>
        <dbReference type="ARBA" id="ARBA00022801"/>
    </source>
</evidence>
<dbReference type="PANTHER" id="PTHR11596:SF5">
    <property type="entry name" value="ALKALINE PHOSPHATASE"/>
    <property type="match status" value="1"/>
</dbReference>
<evidence type="ECO:0000313" key="18">
    <source>
        <dbReference type="EMBL" id="CAF9903405.1"/>
    </source>
</evidence>
<dbReference type="EMBL" id="CAJPDQ010000001">
    <property type="protein sequence ID" value="CAF9903405.1"/>
    <property type="molecule type" value="Genomic_DNA"/>
</dbReference>
<evidence type="ECO:0000313" key="19">
    <source>
        <dbReference type="Proteomes" id="UP000664169"/>
    </source>
</evidence>
<evidence type="ECO:0000256" key="6">
    <source>
        <dbReference type="ARBA" id="ARBA00022723"/>
    </source>
</evidence>
<evidence type="ECO:0000256" key="9">
    <source>
        <dbReference type="ARBA" id="ARBA00022842"/>
    </source>
</evidence>
<comment type="catalytic activity">
    <reaction evidence="15">
        <text>a phosphate monoester + H2O = an alcohol + phosphate</text>
        <dbReference type="Rhea" id="RHEA:15017"/>
        <dbReference type="ChEBI" id="CHEBI:15377"/>
        <dbReference type="ChEBI" id="CHEBI:30879"/>
        <dbReference type="ChEBI" id="CHEBI:43474"/>
        <dbReference type="ChEBI" id="CHEBI:67140"/>
        <dbReference type="EC" id="3.1.3.1"/>
    </reaction>
</comment>
<evidence type="ECO:0000256" key="3">
    <source>
        <dbReference type="ARBA" id="ARBA00012647"/>
    </source>
</evidence>
<dbReference type="FunFam" id="1.10.60.40:FF:000002">
    <property type="entry name" value="Alkaline phosphatase"/>
    <property type="match status" value="1"/>
</dbReference>
<feature type="active site" description="Phosphoserine intermediate" evidence="12">
    <location>
        <position position="145"/>
    </location>
</feature>
<keyword evidence="7 15" id="KW-0378">Hydrolase</keyword>
<dbReference type="GO" id="GO:0000329">
    <property type="term" value="C:fungal-type vacuole membrane"/>
    <property type="evidence" value="ECO:0007669"/>
    <property type="project" value="TreeGrafter"/>
</dbReference>
<reference evidence="18" key="1">
    <citation type="submission" date="2021-03" db="EMBL/GenBank/DDBJ databases">
        <authorList>
            <person name="Tagirdzhanova G."/>
        </authorList>
    </citation>
    <scope>NUCLEOTIDE SEQUENCE</scope>
</reference>
<protein>
    <recommendedName>
        <fullName evidence="3 15">Alkaline phosphatase</fullName>
        <ecNumber evidence="3 15">3.1.3.1</ecNumber>
    </recommendedName>
</protein>
<dbReference type="Proteomes" id="UP000664169">
    <property type="component" value="Unassembled WGS sequence"/>
</dbReference>
<dbReference type="PRINTS" id="PR00113">
    <property type="entry name" value="ALKPHPHTASE"/>
</dbReference>
<evidence type="ECO:0000256" key="10">
    <source>
        <dbReference type="ARBA" id="ARBA00022989"/>
    </source>
</evidence>
<dbReference type="FunFam" id="3.40.720.10:FF:000063">
    <property type="entry name" value="Alkaline phosphatase"/>
    <property type="match status" value="1"/>
</dbReference>
<evidence type="ECO:0000256" key="16">
    <source>
        <dbReference type="SAM" id="MobiDB-lite"/>
    </source>
</evidence>
<dbReference type="AlphaFoldDB" id="A0A8H3ED22"/>
<keyword evidence="11 17" id="KW-0472">Membrane</keyword>
<dbReference type="GO" id="GO:0046872">
    <property type="term" value="F:metal ion binding"/>
    <property type="evidence" value="ECO:0007669"/>
    <property type="project" value="UniProtKB-KW"/>
</dbReference>
<feature type="binding site" evidence="13">
    <location>
        <position position="492"/>
    </location>
    <ligand>
        <name>Zn(2+)</name>
        <dbReference type="ChEBI" id="CHEBI:29105"/>
        <label>2</label>
    </ligand>
</feature>
<dbReference type="PROSITE" id="PS00123">
    <property type="entry name" value="ALKALINE_PHOSPHATASE"/>
    <property type="match status" value="1"/>
</dbReference>
<accession>A0A8H3ED22</accession>
<comment type="subcellular location">
    <subcellularLocation>
        <location evidence="1">Membrane</location>
        <topology evidence="1">Single-pass membrane protein</topology>
    </subcellularLocation>
</comment>
<feature type="binding site" evidence="13">
    <location>
        <position position="343"/>
    </location>
    <ligand>
        <name>Zn(2+)</name>
        <dbReference type="ChEBI" id="CHEBI:29105"/>
        <label>2</label>
    </ligand>
</feature>
<keyword evidence="8 13" id="KW-0862">Zinc</keyword>
<dbReference type="InterPro" id="IPR001952">
    <property type="entry name" value="Alkaline_phosphatase"/>
</dbReference>
<feature type="binding site" evidence="13">
    <location>
        <position position="338"/>
    </location>
    <ligand>
        <name>Mg(2+)</name>
        <dbReference type="ChEBI" id="CHEBI:18420"/>
    </ligand>
</feature>